<evidence type="ECO:0000256" key="3">
    <source>
        <dbReference type="ARBA" id="ARBA00023163"/>
    </source>
</evidence>
<dbReference type="AlphaFoldDB" id="A0A2S0NBR3"/>
<protein>
    <recommendedName>
        <fullName evidence="4">HTH araC/xylS-type domain-containing protein</fullName>
    </recommendedName>
</protein>
<keyword evidence="2" id="KW-0238">DNA-binding</keyword>
<keyword evidence="3" id="KW-0804">Transcription</keyword>
<dbReference type="PANTHER" id="PTHR46796">
    <property type="entry name" value="HTH-TYPE TRANSCRIPTIONAL ACTIVATOR RHAS-RELATED"/>
    <property type="match status" value="1"/>
</dbReference>
<gene>
    <name evidence="5" type="ORF">C6569_10760</name>
</gene>
<dbReference type="InterPro" id="IPR018060">
    <property type="entry name" value="HTH_AraC"/>
</dbReference>
<dbReference type="OrthoDB" id="7285481at2"/>
<dbReference type="KEGG" id="phr:C6569_10760"/>
<dbReference type="InterPro" id="IPR050204">
    <property type="entry name" value="AraC_XylS_family_regulators"/>
</dbReference>
<organism evidence="5 6">
    <name type="scientific">Phreatobacter cathodiphilus</name>
    <dbReference type="NCBI Taxonomy" id="1868589"/>
    <lineage>
        <taxon>Bacteria</taxon>
        <taxon>Pseudomonadati</taxon>
        <taxon>Pseudomonadota</taxon>
        <taxon>Alphaproteobacteria</taxon>
        <taxon>Hyphomicrobiales</taxon>
        <taxon>Phreatobacteraceae</taxon>
        <taxon>Phreatobacter</taxon>
    </lineage>
</organism>
<feature type="domain" description="HTH araC/xylS-type" evidence="4">
    <location>
        <begin position="247"/>
        <end position="345"/>
    </location>
</feature>
<proteinExistence type="predicted"/>
<keyword evidence="6" id="KW-1185">Reference proteome</keyword>
<keyword evidence="1" id="KW-0805">Transcription regulation</keyword>
<dbReference type="GO" id="GO:0003700">
    <property type="term" value="F:DNA-binding transcription factor activity"/>
    <property type="evidence" value="ECO:0007669"/>
    <property type="project" value="InterPro"/>
</dbReference>
<dbReference type="GO" id="GO:0043565">
    <property type="term" value="F:sequence-specific DNA binding"/>
    <property type="evidence" value="ECO:0007669"/>
    <property type="project" value="InterPro"/>
</dbReference>
<evidence type="ECO:0000256" key="1">
    <source>
        <dbReference type="ARBA" id="ARBA00023015"/>
    </source>
</evidence>
<accession>A0A2S0NBR3</accession>
<dbReference type="EMBL" id="CP027668">
    <property type="protein sequence ID" value="AVO45506.1"/>
    <property type="molecule type" value="Genomic_DNA"/>
</dbReference>
<dbReference type="SMART" id="SM00342">
    <property type="entry name" value="HTH_ARAC"/>
    <property type="match status" value="1"/>
</dbReference>
<evidence type="ECO:0000256" key="2">
    <source>
        <dbReference type="ARBA" id="ARBA00023125"/>
    </source>
</evidence>
<dbReference type="Pfam" id="PF12833">
    <property type="entry name" value="HTH_18"/>
    <property type="match status" value="1"/>
</dbReference>
<evidence type="ECO:0000313" key="6">
    <source>
        <dbReference type="Proteomes" id="UP000237889"/>
    </source>
</evidence>
<name>A0A2S0NBR3_9HYPH</name>
<reference evidence="5 6" key="1">
    <citation type="submission" date="2018-03" db="EMBL/GenBank/DDBJ databases">
        <title>Genome sequencing of Phreatobacter sp.</title>
        <authorList>
            <person name="Kim S.-J."/>
            <person name="Heo J."/>
            <person name="Kwon S.-W."/>
        </authorList>
    </citation>
    <scope>NUCLEOTIDE SEQUENCE [LARGE SCALE GENOMIC DNA]</scope>
    <source>
        <strain evidence="5 6">S-12</strain>
    </source>
</reference>
<dbReference type="PANTHER" id="PTHR46796:SF12">
    <property type="entry name" value="HTH-TYPE DNA-BINDING TRANSCRIPTIONAL ACTIVATOR EUTR"/>
    <property type="match status" value="1"/>
</dbReference>
<dbReference type="Gene3D" id="1.10.10.60">
    <property type="entry name" value="Homeodomain-like"/>
    <property type="match status" value="1"/>
</dbReference>
<dbReference type="RefSeq" id="WP_106748847.1">
    <property type="nucleotide sequence ID" value="NZ_CP027668.1"/>
</dbReference>
<evidence type="ECO:0000313" key="5">
    <source>
        <dbReference type="EMBL" id="AVO45506.1"/>
    </source>
</evidence>
<dbReference type="Proteomes" id="UP000237889">
    <property type="component" value="Chromosome"/>
</dbReference>
<sequence>MDLGTGNPVVVTYGQADPPTGGTDSAFAMNTDLSLWNARFRDPDEAAEVMSKATHSRLRNEPSRLHPYTLALDFASDGTATVMNRVRSGGPMLIESGPRYLGICCVWGGSGAILRSRNVDGVKPGEGMIFDTARVKGHTGGAHCSDTVVLIRFDQLVEASRFLVDRPLRDTWPATRLFTSREVLGAGLQSLVRAAAATVELAQTREGPASHSLRAIGEAIKVFVLEQAGVFGDPDDDVPLPSAAQVQKALDIIESMTEPLTVVELAQTLNVSVRSLQIAFRKHFGALPHAAIKAARLRQARRLFESGTVTTVKEAALRLGFTNAARFAVEYRAAFGESPVSTLDRTLDG</sequence>
<dbReference type="PROSITE" id="PS01124">
    <property type="entry name" value="HTH_ARAC_FAMILY_2"/>
    <property type="match status" value="1"/>
</dbReference>
<evidence type="ECO:0000259" key="4">
    <source>
        <dbReference type="PROSITE" id="PS01124"/>
    </source>
</evidence>